<keyword evidence="3 5" id="KW-0413">Isomerase</keyword>
<evidence type="ECO:0000313" key="6">
    <source>
        <dbReference type="Proteomes" id="UP000319004"/>
    </source>
</evidence>
<dbReference type="GO" id="GO:0006094">
    <property type="term" value="P:gluconeogenesis"/>
    <property type="evidence" value="ECO:0007669"/>
    <property type="project" value="UniProtKB-KW"/>
</dbReference>
<dbReference type="PANTHER" id="PTHR11469">
    <property type="entry name" value="GLUCOSE-6-PHOSPHATE ISOMERASE"/>
    <property type="match status" value="1"/>
</dbReference>
<dbReference type="InterPro" id="IPR001672">
    <property type="entry name" value="G6P_Isomerase"/>
</dbReference>
<dbReference type="RefSeq" id="WP_145387940.1">
    <property type="nucleotide sequence ID" value="NZ_CP037423.1"/>
</dbReference>
<dbReference type="EMBL" id="CP037423">
    <property type="protein sequence ID" value="QDV43670.1"/>
    <property type="molecule type" value="Genomic_DNA"/>
</dbReference>
<keyword evidence="6" id="KW-1185">Reference proteome</keyword>
<evidence type="ECO:0000256" key="2">
    <source>
        <dbReference type="ARBA" id="ARBA00023152"/>
    </source>
</evidence>
<dbReference type="GO" id="GO:0097367">
    <property type="term" value="F:carbohydrate derivative binding"/>
    <property type="evidence" value="ECO:0007669"/>
    <property type="project" value="InterPro"/>
</dbReference>
<dbReference type="OrthoDB" id="140919at2"/>
<sequence>MPLIRLECSEKTFAPGFSESLETVRDQFVLGDAVDFDMDANRCPRLPTDLSFFALPEQQLLAYEKHREISELGHIFRIANGLHDFIDAVVMTGSGAGCVGAQAIATACCDPYHNELSRAARGSKPRIYFADDSMDNDQIQSLLGRLTAGGYGDGAADALWAIIAADRATPADRPPLVLDHLVETLRSTTAADADFGGRLITAIGSTGAAIPEPLAALGLDQSLRVPDAIDDRYSVLTPIGLLSSAFLGLDCIQLLVGAAAMNENFRNEPFEQNIVLRYAAMCRGRQRLFAWWPRRLCGLDRWLESLTSDHCRLDLAADSDREEFAARLDSGSPRCEELVCNHVQVDAIRTDPLPVTPNREPQGDQARESVAERQAETAATVSQQLTDRGIRQNTITLPVIDTHSLGQLLQMLMLAAAIESEGAAGRFGSGV</sequence>
<dbReference type="KEGG" id="snep:Enr13x_35270"/>
<accession>A0A518HS45</accession>
<gene>
    <name evidence="5" type="primary">pgi_1</name>
    <name evidence="5" type="ORF">Enr13x_35270</name>
</gene>
<dbReference type="PANTHER" id="PTHR11469:SF1">
    <property type="entry name" value="GLUCOSE-6-PHOSPHATE ISOMERASE"/>
    <property type="match status" value="1"/>
</dbReference>
<dbReference type="GO" id="GO:0004347">
    <property type="term" value="F:glucose-6-phosphate isomerase activity"/>
    <property type="evidence" value="ECO:0007669"/>
    <property type="project" value="UniProtKB-EC"/>
</dbReference>
<evidence type="ECO:0000313" key="5">
    <source>
        <dbReference type="EMBL" id="QDV43670.1"/>
    </source>
</evidence>
<dbReference type="Gene3D" id="3.40.50.10490">
    <property type="entry name" value="Glucose-6-phosphate isomerase like protein, domain 1"/>
    <property type="match status" value="1"/>
</dbReference>
<evidence type="ECO:0000256" key="3">
    <source>
        <dbReference type="ARBA" id="ARBA00023235"/>
    </source>
</evidence>
<dbReference type="Pfam" id="PF00342">
    <property type="entry name" value="PGI"/>
    <property type="match status" value="1"/>
</dbReference>
<organism evidence="5 6">
    <name type="scientific">Stieleria neptunia</name>
    <dbReference type="NCBI Taxonomy" id="2527979"/>
    <lineage>
        <taxon>Bacteria</taxon>
        <taxon>Pseudomonadati</taxon>
        <taxon>Planctomycetota</taxon>
        <taxon>Planctomycetia</taxon>
        <taxon>Pirellulales</taxon>
        <taxon>Pirellulaceae</taxon>
        <taxon>Stieleria</taxon>
    </lineage>
</organism>
<dbReference type="InterPro" id="IPR046348">
    <property type="entry name" value="SIS_dom_sf"/>
</dbReference>
<evidence type="ECO:0000256" key="4">
    <source>
        <dbReference type="SAM" id="MobiDB-lite"/>
    </source>
</evidence>
<keyword evidence="2" id="KW-0324">Glycolysis</keyword>
<protein>
    <submittedName>
        <fullName evidence="5">Glucose-6-phosphate isomerase</fullName>
        <ecNumber evidence="5">5.3.1.9</ecNumber>
    </submittedName>
</protein>
<dbReference type="GO" id="GO:0006096">
    <property type="term" value="P:glycolytic process"/>
    <property type="evidence" value="ECO:0007669"/>
    <property type="project" value="UniProtKB-KW"/>
</dbReference>
<dbReference type="EC" id="5.3.1.9" evidence="5"/>
<reference evidence="5 6" key="1">
    <citation type="submission" date="2019-03" db="EMBL/GenBank/DDBJ databases">
        <title>Deep-cultivation of Planctomycetes and their phenomic and genomic characterization uncovers novel biology.</title>
        <authorList>
            <person name="Wiegand S."/>
            <person name="Jogler M."/>
            <person name="Boedeker C."/>
            <person name="Pinto D."/>
            <person name="Vollmers J."/>
            <person name="Rivas-Marin E."/>
            <person name="Kohn T."/>
            <person name="Peeters S.H."/>
            <person name="Heuer A."/>
            <person name="Rast P."/>
            <person name="Oberbeckmann S."/>
            <person name="Bunk B."/>
            <person name="Jeske O."/>
            <person name="Meyerdierks A."/>
            <person name="Storesund J.E."/>
            <person name="Kallscheuer N."/>
            <person name="Luecker S."/>
            <person name="Lage O.M."/>
            <person name="Pohl T."/>
            <person name="Merkel B.J."/>
            <person name="Hornburger P."/>
            <person name="Mueller R.-W."/>
            <person name="Bruemmer F."/>
            <person name="Labrenz M."/>
            <person name="Spormann A.M."/>
            <person name="Op den Camp H."/>
            <person name="Overmann J."/>
            <person name="Amann R."/>
            <person name="Jetten M.S.M."/>
            <person name="Mascher T."/>
            <person name="Medema M.H."/>
            <person name="Devos D.P."/>
            <person name="Kaster A.-K."/>
            <person name="Ovreas L."/>
            <person name="Rohde M."/>
            <person name="Galperin M.Y."/>
            <person name="Jogler C."/>
        </authorList>
    </citation>
    <scope>NUCLEOTIDE SEQUENCE [LARGE SCALE GENOMIC DNA]</scope>
    <source>
        <strain evidence="5 6">Enr13</strain>
    </source>
</reference>
<proteinExistence type="predicted"/>
<dbReference type="GO" id="GO:0048029">
    <property type="term" value="F:monosaccharide binding"/>
    <property type="evidence" value="ECO:0007669"/>
    <property type="project" value="TreeGrafter"/>
</dbReference>
<dbReference type="AlphaFoldDB" id="A0A518HS45"/>
<dbReference type="GO" id="GO:0005829">
    <property type="term" value="C:cytosol"/>
    <property type="evidence" value="ECO:0007669"/>
    <property type="project" value="TreeGrafter"/>
</dbReference>
<evidence type="ECO:0000256" key="1">
    <source>
        <dbReference type="ARBA" id="ARBA00022432"/>
    </source>
</evidence>
<dbReference type="SUPFAM" id="SSF53697">
    <property type="entry name" value="SIS domain"/>
    <property type="match status" value="1"/>
</dbReference>
<name>A0A518HS45_9BACT</name>
<dbReference type="GO" id="GO:0051156">
    <property type="term" value="P:glucose 6-phosphate metabolic process"/>
    <property type="evidence" value="ECO:0007669"/>
    <property type="project" value="TreeGrafter"/>
</dbReference>
<feature type="compositionally biased region" description="Basic and acidic residues" evidence="4">
    <location>
        <begin position="361"/>
        <end position="370"/>
    </location>
</feature>
<feature type="region of interest" description="Disordered" evidence="4">
    <location>
        <begin position="351"/>
        <end position="370"/>
    </location>
</feature>
<keyword evidence="1" id="KW-0312">Gluconeogenesis</keyword>
<dbReference type="Proteomes" id="UP000319004">
    <property type="component" value="Chromosome"/>
</dbReference>